<dbReference type="Gene3D" id="1.10.510.10">
    <property type="entry name" value="Transferase(Phosphotransferase) domain 1"/>
    <property type="match status" value="1"/>
</dbReference>
<keyword evidence="10" id="KW-0677">Repeat</keyword>
<keyword evidence="17" id="KW-0325">Glycoprotein</keyword>
<dbReference type="InterPro" id="IPR000719">
    <property type="entry name" value="Prot_kinase_dom"/>
</dbReference>
<evidence type="ECO:0000256" key="6">
    <source>
        <dbReference type="ARBA" id="ARBA00022614"/>
    </source>
</evidence>
<organism evidence="21 22">
    <name type="scientific">Eleusine coracana subsp. coracana</name>
    <dbReference type="NCBI Taxonomy" id="191504"/>
    <lineage>
        <taxon>Eukaryota</taxon>
        <taxon>Viridiplantae</taxon>
        <taxon>Streptophyta</taxon>
        <taxon>Embryophyta</taxon>
        <taxon>Tracheophyta</taxon>
        <taxon>Spermatophyta</taxon>
        <taxon>Magnoliopsida</taxon>
        <taxon>Liliopsida</taxon>
        <taxon>Poales</taxon>
        <taxon>Poaceae</taxon>
        <taxon>PACMAD clade</taxon>
        <taxon>Chloridoideae</taxon>
        <taxon>Cynodonteae</taxon>
        <taxon>Eleusininae</taxon>
        <taxon>Eleusine</taxon>
    </lineage>
</organism>
<keyword evidence="8" id="KW-0812">Transmembrane</keyword>
<evidence type="ECO:0000313" key="21">
    <source>
        <dbReference type="EMBL" id="GJN16084.1"/>
    </source>
</evidence>
<dbReference type="PROSITE" id="PS50011">
    <property type="entry name" value="PROTEIN_KINASE_DOM"/>
    <property type="match status" value="1"/>
</dbReference>
<keyword evidence="9" id="KW-0732">Signal</keyword>
<dbReference type="EC" id="2.7.11.1" evidence="2"/>
<evidence type="ECO:0000313" key="22">
    <source>
        <dbReference type="Proteomes" id="UP001054889"/>
    </source>
</evidence>
<dbReference type="AlphaFoldDB" id="A0AAV5E0Z8"/>
<dbReference type="InterPro" id="IPR008271">
    <property type="entry name" value="Ser/Thr_kinase_AS"/>
</dbReference>
<evidence type="ECO:0000256" key="17">
    <source>
        <dbReference type="ARBA" id="ARBA00023180"/>
    </source>
</evidence>
<evidence type="ECO:0000256" key="5">
    <source>
        <dbReference type="ARBA" id="ARBA00022553"/>
    </source>
</evidence>
<dbReference type="EMBL" id="BQKI01000072">
    <property type="protein sequence ID" value="GJN16084.1"/>
    <property type="molecule type" value="Genomic_DNA"/>
</dbReference>
<keyword evidence="3" id="KW-1003">Cell membrane</keyword>
<dbReference type="Gene3D" id="3.30.200.20">
    <property type="entry name" value="Phosphorylase Kinase, domain 1"/>
    <property type="match status" value="1"/>
</dbReference>
<evidence type="ECO:0000256" key="13">
    <source>
        <dbReference type="ARBA" id="ARBA00022840"/>
    </source>
</evidence>
<evidence type="ECO:0000256" key="7">
    <source>
        <dbReference type="ARBA" id="ARBA00022679"/>
    </source>
</evidence>
<protein>
    <recommendedName>
        <fullName evidence="2">non-specific serine/threonine protein kinase</fullName>
        <ecNumber evidence="2">2.7.11.1</ecNumber>
    </recommendedName>
</protein>
<keyword evidence="14" id="KW-1133">Transmembrane helix</keyword>
<dbReference type="SMART" id="SM00220">
    <property type="entry name" value="S_TKc"/>
    <property type="match status" value="1"/>
</dbReference>
<evidence type="ECO:0000256" key="12">
    <source>
        <dbReference type="ARBA" id="ARBA00022777"/>
    </source>
</evidence>
<comment type="catalytic activity">
    <reaction evidence="19">
        <text>L-seryl-[protein] + ATP = O-phospho-L-seryl-[protein] + ADP + H(+)</text>
        <dbReference type="Rhea" id="RHEA:17989"/>
        <dbReference type="Rhea" id="RHEA-COMP:9863"/>
        <dbReference type="Rhea" id="RHEA-COMP:11604"/>
        <dbReference type="ChEBI" id="CHEBI:15378"/>
        <dbReference type="ChEBI" id="CHEBI:29999"/>
        <dbReference type="ChEBI" id="CHEBI:30616"/>
        <dbReference type="ChEBI" id="CHEBI:83421"/>
        <dbReference type="ChEBI" id="CHEBI:456216"/>
        <dbReference type="EC" id="2.7.11.1"/>
    </reaction>
</comment>
<keyword evidence="5" id="KW-0597">Phosphoprotein</keyword>
<keyword evidence="13" id="KW-0067">ATP-binding</keyword>
<comment type="catalytic activity">
    <reaction evidence="18">
        <text>L-threonyl-[protein] + ATP = O-phospho-L-threonyl-[protein] + ADP + H(+)</text>
        <dbReference type="Rhea" id="RHEA:46608"/>
        <dbReference type="Rhea" id="RHEA-COMP:11060"/>
        <dbReference type="Rhea" id="RHEA-COMP:11605"/>
        <dbReference type="ChEBI" id="CHEBI:15378"/>
        <dbReference type="ChEBI" id="CHEBI:30013"/>
        <dbReference type="ChEBI" id="CHEBI:30616"/>
        <dbReference type="ChEBI" id="CHEBI:61977"/>
        <dbReference type="ChEBI" id="CHEBI:456216"/>
        <dbReference type="EC" id="2.7.11.1"/>
    </reaction>
</comment>
<evidence type="ECO:0000256" key="8">
    <source>
        <dbReference type="ARBA" id="ARBA00022692"/>
    </source>
</evidence>
<dbReference type="PROSITE" id="PS00108">
    <property type="entry name" value="PROTEIN_KINASE_ST"/>
    <property type="match status" value="1"/>
</dbReference>
<keyword evidence="15" id="KW-0472">Membrane</keyword>
<dbReference type="Pfam" id="PF00069">
    <property type="entry name" value="Pkinase"/>
    <property type="match status" value="1"/>
</dbReference>
<evidence type="ECO:0000259" key="20">
    <source>
        <dbReference type="PROSITE" id="PS50011"/>
    </source>
</evidence>
<dbReference type="SUPFAM" id="SSF56112">
    <property type="entry name" value="Protein kinase-like (PK-like)"/>
    <property type="match status" value="1"/>
</dbReference>
<comment type="caution">
    <text evidence="21">The sequence shown here is derived from an EMBL/GenBank/DDBJ whole genome shotgun (WGS) entry which is preliminary data.</text>
</comment>
<name>A0AAV5E0Z8_ELECO</name>
<evidence type="ECO:0000256" key="14">
    <source>
        <dbReference type="ARBA" id="ARBA00022989"/>
    </source>
</evidence>
<dbReference type="GO" id="GO:0005886">
    <property type="term" value="C:plasma membrane"/>
    <property type="evidence" value="ECO:0007669"/>
    <property type="project" value="UniProtKB-SubCell"/>
</dbReference>
<accession>A0AAV5E0Z8</accession>
<dbReference type="PANTHER" id="PTHR48055">
    <property type="entry name" value="LEUCINE-RICH REPEAT RECEPTOR PROTEIN KINASE EMS1"/>
    <property type="match status" value="1"/>
</dbReference>
<dbReference type="GO" id="GO:0004674">
    <property type="term" value="F:protein serine/threonine kinase activity"/>
    <property type="evidence" value="ECO:0007669"/>
    <property type="project" value="UniProtKB-KW"/>
</dbReference>
<evidence type="ECO:0000256" key="10">
    <source>
        <dbReference type="ARBA" id="ARBA00022737"/>
    </source>
</evidence>
<keyword evidence="16" id="KW-0675">Receptor</keyword>
<evidence type="ECO:0000256" key="19">
    <source>
        <dbReference type="ARBA" id="ARBA00048679"/>
    </source>
</evidence>
<keyword evidence="4" id="KW-0723">Serine/threonine-protein kinase</keyword>
<gene>
    <name evidence="21" type="primary">gb03035</name>
    <name evidence="21" type="ORF">PR202_gb03035</name>
</gene>
<keyword evidence="12" id="KW-0418">Kinase</keyword>
<evidence type="ECO:0000256" key="15">
    <source>
        <dbReference type="ARBA" id="ARBA00023136"/>
    </source>
</evidence>
<dbReference type="PANTHER" id="PTHR48055:SF64">
    <property type="entry name" value="PROTEIN KINASE DOMAIN-CONTAINING PROTEIN"/>
    <property type="match status" value="1"/>
</dbReference>
<evidence type="ECO:0000256" key="18">
    <source>
        <dbReference type="ARBA" id="ARBA00047899"/>
    </source>
</evidence>
<evidence type="ECO:0000256" key="4">
    <source>
        <dbReference type="ARBA" id="ARBA00022527"/>
    </source>
</evidence>
<sequence length="341" mass="38301">MRNLFHFVTHWGRRKVHTFSGYEETLKKVTHVDIAKATNWFSPAHRISSTRTGSVYVGRFKFDSDIAAIKVFNLNEHGAHESYFTECEVQRSIRHRNILKSVTVCSTLDTQNNEFKALIFQFMPNGSLERWLHPKQRSDKPKRTLSLGQRICIAADVASALDYLHNQVVPPLIHCDLKPSNILLDYDMTARVGDFGSAKFLPLGPSDLKHSIGIRGTIGYLAPEYGMGCRVSTGGDVYSFGVLLLEMLTGKQPTDEMFVDGLSLHNYTCSIFPDRVADILDPGLMSHGDRLLPKEWMKSYIIPLFVLGLSCSMESAKDRPGMQDVCAKLCGIKEAYLESCC</sequence>
<feature type="domain" description="Protein kinase" evidence="20">
    <location>
        <begin position="41"/>
        <end position="305"/>
    </location>
</feature>
<keyword evidence="22" id="KW-1185">Reference proteome</keyword>
<dbReference type="InterPro" id="IPR051564">
    <property type="entry name" value="LRR_receptor-like_kinase"/>
</dbReference>
<dbReference type="Proteomes" id="UP001054889">
    <property type="component" value="Unassembled WGS sequence"/>
</dbReference>
<dbReference type="FunFam" id="1.10.510.10:FF:000358">
    <property type="entry name" value="Putative leucine-rich repeat receptor-like serine/threonine-protein kinase"/>
    <property type="match status" value="1"/>
</dbReference>
<keyword evidence="6" id="KW-0433">Leucine-rich repeat</keyword>
<proteinExistence type="predicted"/>
<dbReference type="GO" id="GO:0005524">
    <property type="term" value="F:ATP binding"/>
    <property type="evidence" value="ECO:0007669"/>
    <property type="project" value="UniProtKB-KW"/>
</dbReference>
<evidence type="ECO:0000256" key="3">
    <source>
        <dbReference type="ARBA" id="ARBA00022475"/>
    </source>
</evidence>
<evidence type="ECO:0000256" key="11">
    <source>
        <dbReference type="ARBA" id="ARBA00022741"/>
    </source>
</evidence>
<dbReference type="InterPro" id="IPR011009">
    <property type="entry name" value="Kinase-like_dom_sf"/>
</dbReference>
<comment type="subcellular location">
    <subcellularLocation>
        <location evidence="1">Cell membrane</location>
        <topology evidence="1">Single-pass membrane protein</topology>
    </subcellularLocation>
</comment>
<evidence type="ECO:0000256" key="16">
    <source>
        <dbReference type="ARBA" id="ARBA00023170"/>
    </source>
</evidence>
<evidence type="ECO:0000256" key="1">
    <source>
        <dbReference type="ARBA" id="ARBA00004162"/>
    </source>
</evidence>
<reference evidence="21" key="1">
    <citation type="journal article" date="2018" name="DNA Res.">
        <title>Multiple hybrid de novo genome assembly of finger millet, an orphan allotetraploid crop.</title>
        <authorList>
            <person name="Hatakeyama M."/>
            <person name="Aluri S."/>
            <person name="Balachadran M.T."/>
            <person name="Sivarajan S.R."/>
            <person name="Patrignani A."/>
            <person name="Gruter S."/>
            <person name="Poveda L."/>
            <person name="Shimizu-Inatsugi R."/>
            <person name="Baeten J."/>
            <person name="Francoijs K.J."/>
            <person name="Nataraja K.N."/>
            <person name="Reddy Y.A.N."/>
            <person name="Phadnis S."/>
            <person name="Ravikumar R.L."/>
            <person name="Schlapbach R."/>
            <person name="Sreeman S.M."/>
            <person name="Shimizu K.K."/>
        </authorList>
    </citation>
    <scope>NUCLEOTIDE SEQUENCE</scope>
</reference>
<keyword evidence="7" id="KW-0808">Transferase</keyword>
<evidence type="ECO:0000256" key="2">
    <source>
        <dbReference type="ARBA" id="ARBA00012513"/>
    </source>
</evidence>
<keyword evidence="11" id="KW-0547">Nucleotide-binding</keyword>
<evidence type="ECO:0000256" key="9">
    <source>
        <dbReference type="ARBA" id="ARBA00022729"/>
    </source>
</evidence>
<reference evidence="21" key="2">
    <citation type="submission" date="2021-12" db="EMBL/GenBank/DDBJ databases">
        <title>Resequencing data analysis of finger millet.</title>
        <authorList>
            <person name="Hatakeyama M."/>
            <person name="Aluri S."/>
            <person name="Balachadran M.T."/>
            <person name="Sivarajan S.R."/>
            <person name="Poveda L."/>
            <person name="Shimizu-Inatsugi R."/>
            <person name="Schlapbach R."/>
            <person name="Sreeman S.M."/>
            <person name="Shimizu K.K."/>
        </authorList>
    </citation>
    <scope>NUCLEOTIDE SEQUENCE</scope>
</reference>